<keyword evidence="1" id="KW-0812">Transmembrane</keyword>
<keyword evidence="1" id="KW-1133">Transmembrane helix</keyword>
<dbReference type="EMBL" id="JBHRSJ010000012">
    <property type="protein sequence ID" value="MFC2971811.1"/>
    <property type="molecule type" value="Genomic_DNA"/>
</dbReference>
<dbReference type="Proteomes" id="UP001595457">
    <property type="component" value="Unassembled WGS sequence"/>
</dbReference>
<dbReference type="Pfam" id="PF10617">
    <property type="entry name" value="DUF2474"/>
    <property type="match status" value="1"/>
</dbReference>
<evidence type="ECO:0000256" key="1">
    <source>
        <dbReference type="SAM" id="Phobius"/>
    </source>
</evidence>
<accession>A0ABV7ASA7</accession>
<comment type="caution">
    <text evidence="2">The sequence shown here is derived from an EMBL/GenBank/DDBJ whole genome shotgun (WGS) entry which is preliminary data.</text>
</comment>
<dbReference type="RefSeq" id="WP_377813424.1">
    <property type="nucleotide sequence ID" value="NZ_JBHRSJ010000012.1"/>
</dbReference>
<organism evidence="2 3">
    <name type="scientific">Azotobacter bryophylli</name>
    <dbReference type="NCBI Taxonomy" id="1986537"/>
    <lineage>
        <taxon>Bacteria</taxon>
        <taxon>Pseudomonadati</taxon>
        <taxon>Pseudomonadota</taxon>
        <taxon>Gammaproteobacteria</taxon>
        <taxon>Pseudomonadales</taxon>
        <taxon>Pseudomonadaceae</taxon>
        <taxon>Azotobacter</taxon>
    </lineage>
</organism>
<sequence>MTRRADVPAAKRPLLQRLGWLVLIWSASVLTLAAVAWLLRQFMRAAGLSAP</sequence>
<feature type="transmembrane region" description="Helical" evidence="1">
    <location>
        <begin position="20"/>
        <end position="39"/>
    </location>
</feature>
<evidence type="ECO:0000313" key="2">
    <source>
        <dbReference type="EMBL" id="MFC2971811.1"/>
    </source>
</evidence>
<dbReference type="InterPro" id="IPR018895">
    <property type="entry name" value="DUF2474"/>
</dbReference>
<protein>
    <submittedName>
        <fullName evidence="2">DUF2474 domain-containing protein</fullName>
    </submittedName>
</protein>
<proteinExistence type="predicted"/>
<name>A0ABV7ASA7_9GAMM</name>
<evidence type="ECO:0000313" key="3">
    <source>
        <dbReference type="Proteomes" id="UP001595457"/>
    </source>
</evidence>
<gene>
    <name evidence="2" type="ORF">ACFOJE_06235</name>
</gene>
<keyword evidence="1" id="KW-0472">Membrane</keyword>
<keyword evidence="3" id="KW-1185">Reference proteome</keyword>
<reference evidence="3" key="1">
    <citation type="journal article" date="2019" name="Int. J. Syst. Evol. Microbiol.">
        <title>The Global Catalogue of Microorganisms (GCM) 10K type strain sequencing project: providing services to taxonomists for standard genome sequencing and annotation.</title>
        <authorList>
            <consortium name="The Broad Institute Genomics Platform"/>
            <consortium name="The Broad Institute Genome Sequencing Center for Infectious Disease"/>
            <person name="Wu L."/>
            <person name="Ma J."/>
        </authorList>
    </citation>
    <scope>NUCLEOTIDE SEQUENCE [LARGE SCALE GENOMIC DNA]</scope>
    <source>
        <strain evidence="3">KCTC 62195</strain>
    </source>
</reference>